<keyword evidence="2" id="KW-1133">Transmembrane helix</keyword>
<keyword evidence="2" id="KW-0472">Membrane</keyword>
<sequence length="243" mass="25554">MGQVRAFREPTMAGYLRRVVLVFLPVPLAALVPITIAVSASWAAAGWLVLVSVSVSVASLLMCLIMQPPPLPEGLSTRASVRRSLHRYQQVTRLRIALPLAALATGGVAAVTSGGLAPYVAALVLAWPQLLLALPSYHNISRARQSMESWGAQAQLWAALAEPAPEVRPGRRRDQFASLPGHGGAEPAGTPAGGAAQDSGGSARRSHLARPPIRRPAGASRPVPGGPRRPGPGRTGRVRVRRD</sequence>
<dbReference type="EMBL" id="JAVLVT010000001">
    <property type="protein sequence ID" value="MDS1268779.1"/>
    <property type="molecule type" value="Genomic_DNA"/>
</dbReference>
<evidence type="ECO:0000256" key="1">
    <source>
        <dbReference type="SAM" id="MobiDB-lite"/>
    </source>
</evidence>
<dbReference type="RefSeq" id="WP_310910290.1">
    <property type="nucleotide sequence ID" value="NZ_JAVLVT010000001.1"/>
</dbReference>
<accession>A0ABU2H1N6</accession>
<feature type="compositionally biased region" description="Low complexity" evidence="1">
    <location>
        <begin position="187"/>
        <end position="203"/>
    </location>
</feature>
<feature type="region of interest" description="Disordered" evidence="1">
    <location>
        <begin position="165"/>
        <end position="243"/>
    </location>
</feature>
<evidence type="ECO:0000313" key="3">
    <source>
        <dbReference type="EMBL" id="MDS1268779.1"/>
    </source>
</evidence>
<proteinExistence type="predicted"/>
<comment type="caution">
    <text evidence="3">The sequence shown here is derived from an EMBL/GenBank/DDBJ whole genome shotgun (WGS) entry which is preliminary data.</text>
</comment>
<feature type="transmembrane region" description="Helical" evidence="2">
    <location>
        <begin position="44"/>
        <end position="66"/>
    </location>
</feature>
<evidence type="ECO:0000313" key="4">
    <source>
        <dbReference type="Proteomes" id="UP001250214"/>
    </source>
</evidence>
<dbReference type="Proteomes" id="UP001250214">
    <property type="component" value="Unassembled WGS sequence"/>
</dbReference>
<reference evidence="4" key="1">
    <citation type="submission" date="2023-07" db="EMBL/GenBank/DDBJ databases">
        <title>Novel species in the genus Lipingzhangella isolated from Sambhar Salt Lake.</title>
        <authorList>
            <person name="Jiya N."/>
            <person name="Kajale S."/>
            <person name="Sharma A."/>
        </authorList>
    </citation>
    <scope>NUCLEOTIDE SEQUENCE [LARGE SCALE GENOMIC DNA]</scope>
    <source>
        <strain evidence="4">LS1_29</strain>
    </source>
</reference>
<feature type="transmembrane region" description="Helical" evidence="2">
    <location>
        <begin position="116"/>
        <end position="137"/>
    </location>
</feature>
<keyword evidence="4" id="KW-1185">Reference proteome</keyword>
<keyword evidence="2" id="KW-0812">Transmembrane</keyword>
<feature type="transmembrane region" description="Helical" evidence="2">
    <location>
        <begin position="20"/>
        <end position="38"/>
    </location>
</feature>
<evidence type="ECO:0000256" key="2">
    <source>
        <dbReference type="SAM" id="Phobius"/>
    </source>
</evidence>
<feature type="transmembrane region" description="Helical" evidence="2">
    <location>
        <begin position="92"/>
        <end position="110"/>
    </location>
</feature>
<gene>
    <name evidence="3" type="ORF">RIF23_00555</name>
</gene>
<protein>
    <submittedName>
        <fullName evidence="3">Uncharacterized protein</fullName>
    </submittedName>
</protein>
<organism evidence="3 4">
    <name type="scientific">Lipingzhangella rawalii</name>
    <dbReference type="NCBI Taxonomy" id="2055835"/>
    <lineage>
        <taxon>Bacteria</taxon>
        <taxon>Bacillati</taxon>
        <taxon>Actinomycetota</taxon>
        <taxon>Actinomycetes</taxon>
        <taxon>Streptosporangiales</taxon>
        <taxon>Nocardiopsidaceae</taxon>
        <taxon>Lipingzhangella</taxon>
    </lineage>
</organism>
<name>A0ABU2H1N6_9ACTN</name>